<name>A0ABR0KAN9_9EURO</name>
<gene>
    <name evidence="2" type="ORF">LTR24_005004</name>
</gene>
<dbReference type="InterPro" id="IPR006886">
    <property type="entry name" value="RNA_pol_III_Rpc5"/>
</dbReference>
<evidence type="ECO:0000256" key="1">
    <source>
        <dbReference type="SAM" id="MobiDB-lite"/>
    </source>
</evidence>
<protein>
    <submittedName>
        <fullName evidence="2">Uncharacterized protein</fullName>
    </submittedName>
</protein>
<feature type="compositionally biased region" description="Acidic residues" evidence="1">
    <location>
        <begin position="355"/>
        <end position="371"/>
    </location>
</feature>
<dbReference type="PANTHER" id="PTHR12069:SF0">
    <property type="entry name" value="DNA-DIRECTED RNA POLYMERASE III SUBUNIT RPC5"/>
    <property type="match status" value="1"/>
</dbReference>
<proteinExistence type="predicted"/>
<feature type="compositionally biased region" description="Basic and acidic residues" evidence="1">
    <location>
        <begin position="390"/>
        <end position="405"/>
    </location>
</feature>
<feature type="compositionally biased region" description="Low complexity" evidence="1">
    <location>
        <begin position="335"/>
        <end position="354"/>
    </location>
</feature>
<feature type="compositionally biased region" description="Low complexity" evidence="1">
    <location>
        <begin position="409"/>
        <end position="418"/>
    </location>
</feature>
<accession>A0ABR0KAN9</accession>
<evidence type="ECO:0000313" key="3">
    <source>
        <dbReference type="Proteomes" id="UP001345013"/>
    </source>
</evidence>
<evidence type="ECO:0000313" key="2">
    <source>
        <dbReference type="EMBL" id="KAK5092668.1"/>
    </source>
</evidence>
<reference evidence="2 3" key="1">
    <citation type="submission" date="2023-08" db="EMBL/GenBank/DDBJ databases">
        <title>Black Yeasts Isolated from many extreme environments.</title>
        <authorList>
            <person name="Coleine C."/>
            <person name="Stajich J.E."/>
            <person name="Selbmann L."/>
        </authorList>
    </citation>
    <scope>NUCLEOTIDE SEQUENCE [LARGE SCALE GENOMIC DNA]</scope>
    <source>
        <strain evidence="2 3">CCFEE 5885</strain>
    </source>
</reference>
<sequence>MPLEEDDPVMASYNVYISPHSPSTTSETPTKSAQNLYVLQYPSHRPSSKPYSSSRAQKPTSLRIKSNTGVLEVDVPILTSDNYNGQLGSQFGRAMNESAKAHPTTGSSYGLAGGFAQNHPGNQQVNLDDVPEHGMEDDSLKVQTLGGKLDGARTDRDPIYMLATLNQSNKSISLRHLDGVVQMRPQLHHIDAEEERKRRAETATKREAKSEQSGNVNGGPVKLETKAIEMKLKDSTREDPKDRNLNLNARLLREIQNDPWRKYEWIEKGEEAHSAMRGVGSVNGAGEEKARLKSALDNEEWLNRMSSPGIELRTRLKGRDRERARRKRQERLRNARAAEANSAAGGLPASGEIEVGSETESSEEEEGEEADIGPALVGGSGTVDANVESEATRPKSPEPQIKQEGDGGNVTAAGAVAAPRKRGRPPKNAGLSR</sequence>
<dbReference type="EMBL" id="JAVRRG010000054">
    <property type="protein sequence ID" value="KAK5092668.1"/>
    <property type="molecule type" value="Genomic_DNA"/>
</dbReference>
<dbReference type="PANTHER" id="PTHR12069">
    <property type="entry name" value="DNA-DIRECTED RNA POLYMERASES III 80 KDA POLYPEPTIDE RNA POLYMERASE III SUBUNIT 5"/>
    <property type="match status" value="1"/>
</dbReference>
<feature type="compositionally biased region" description="Low complexity" evidence="1">
    <location>
        <begin position="18"/>
        <end position="30"/>
    </location>
</feature>
<feature type="region of interest" description="Disordered" evidence="1">
    <location>
        <begin position="41"/>
        <end position="60"/>
    </location>
</feature>
<feature type="region of interest" description="Disordered" evidence="1">
    <location>
        <begin position="191"/>
        <end position="220"/>
    </location>
</feature>
<dbReference type="Proteomes" id="UP001345013">
    <property type="component" value="Unassembled WGS sequence"/>
</dbReference>
<feature type="region of interest" description="Disordered" evidence="1">
    <location>
        <begin position="15"/>
        <end position="34"/>
    </location>
</feature>
<dbReference type="Pfam" id="PF04801">
    <property type="entry name" value="RPC5"/>
    <property type="match status" value="1"/>
</dbReference>
<feature type="compositionally biased region" description="Basic and acidic residues" evidence="1">
    <location>
        <begin position="191"/>
        <end position="210"/>
    </location>
</feature>
<feature type="region of interest" description="Disordered" evidence="1">
    <location>
        <begin position="312"/>
        <end position="433"/>
    </location>
</feature>
<feature type="compositionally biased region" description="Basic and acidic residues" evidence="1">
    <location>
        <begin position="312"/>
        <end position="323"/>
    </location>
</feature>
<feature type="compositionally biased region" description="Low complexity" evidence="1">
    <location>
        <begin position="41"/>
        <end position="55"/>
    </location>
</feature>
<comment type="caution">
    <text evidence="2">The sequence shown here is derived from an EMBL/GenBank/DDBJ whole genome shotgun (WGS) entry which is preliminary data.</text>
</comment>
<keyword evidence="3" id="KW-1185">Reference proteome</keyword>
<organism evidence="2 3">
    <name type="scientific">Lithohypha guttulata</name>
    <dbReference type="NCBI Taxonomy" id="1690604"/>
    <lineage>
        <taxon>Eukaryota</taxon>
        <taxon>Fungi</taxon>
        <taxon>Dikarya</taxon>
        <taxon>Ascomycota</taxon>
        <taxon>Pezizomycotina</taxon>
        <taxon>Eurotiomycetes</taxon>
        <taxon>Chaetothyriomycetidae</taxon>
        <taxon>Chaetothyriales</taxon>
        <taxon>Trichomeriaceae</taxon>
        <taxon>Lithohypha</taxon>
    </lineage>
</organism>